<keyword evidence="1" id="KW-0946">Virion</keyword>
<dbReference type="GO" id="GO:0019013">
    <property type="term" value="C:viral nucleocapsid"/>
    <property type="evidence" value="ECO:0007669"/>
    <property type="project" value="UniProtKB-KW"/>
</dbReference>
<name>A0A0B5KY62_9VIRU</name>
<dbReference type="KEGG" id="vg:41324501"/>
<dbReference type="GeneID" id="41324501"/>
<protein>
    <submittedName>
        <fullName evidence="1">Nucleocapsid protein</fullName>
    </submittedName>
</protein>
<organism evidence="1 2">
    <name type="scientific">Shuangao Insect Virus 2</name>
    <dbReference type="NCBI Taxonomy" id="1608076"/>
    <lineage>
        <taxon>Viruses</taxon>
        <taxon>Riboviria</taxon>
        <taxon>Orthornavirae</taxon>
        <taxon>Negarnaviricota</taxon>
        <taxon>Polyploviricotina</taxon>
        <taxon>Bunyaviricetes</taxon>
        <taxon>Elliovirales</taxon>
        <taxon>Phasmaviridae</taxon>
        <taxon>Insect inshuvirus</taxon>
    </lineage>
</organism>
<dbReference type="EMBL" id="KM817741">
    <property type="protein sequence ID" value="AJG39313.1"/>
    <property type="molecule type" value="Viral_cRNA"/>
</dbReference>
<accession>A0A0B5KY62</accession>
<dbReference type="Proteomes" id="UP000232770">
    <property type="component" value="Genome"/>
</dbReference>
<keyword evidence="1" id="KW-0543">Viral nucleoprotein</keyword>
<proteinExistence type="predicted"/>
<dbReference type="RefSeq" id="YP_009664563.1">
    <property type="nucleotide sequence ID" value="NC_043041.1"/>
</dbReference>
<evidence type="ECO:0000313" key="2">
    <source>
        <dbReference type="Proteomes" id="UP000232770"/>
    </source>
</evidence>
<reference evidence="1 2" key="1">
    <citation type="journal article" date="2015" name="Elife">
        <title>Unprecedented genomic diversity of RNA viruses in arthropods reveals the ancestry of negative-sense RNA viruses.</title>
        <authorList>
            <person name="Li C.X."/>
            <person name="Shi M."/>
            <person name="Tian J.H."/>
            <person name="Lin X.D."/>
            <person name="Kang Y.J."/>
            <person name="Chen L.J."/>
            <person name="Qin X.C."/>
            <person name="Xu J."/>
            <person name="Holmes E.C."/>
            <person name="Zhang Y.Z."/>
        </authorList>
    </citation>
    <scope>NUCLEOTIDE SEQUENCE [LARGE SCALE GENOMIC DNA]</scope>
    <source>
        <strain evidence="1 2">QSA03</strain>
    </source>
</reference>
<feature type="non-terminal residue" evidence="1">
    <location>
        <position position="274"/>
    </location>
</feature>
<evidence type="ECO:0000313" key="1">
    <source>
        <dbReference type="EMBL" id="AJG39313.1"/>
    </source>
</evidence>
<sequence>MNFVIDKAHLTGHIIEQNYSIQGILPGDLATAAGQQIDLEKLTDNFTAQVCDDFKTQITVDKASKALGFAHKMIYDIGPSSRGKKDKAWTFQFAKADSNETNTCTVLTMKTANPTLNAMANILTVKRATLLCMPVFNQAAEVVYAGSGKVVFTPLAAATFPTGALAELSRLVGRTPASTISVINASTCSGGHLLEDSDGAIAVVAALSAVQGKNIELAKGVVSKIVKQYSAANKLSASKLNSISNIAQFASGGVPVGFEYEKLEEMFRTGREQA</sequence>
<gene>
    <name evidence="1" type="primary">S2</name>
</gene>